<sequence>MVYIEGKLPDTCSTTLSDRERCLERLTAGRSDEESALIALAFDMAEKAHAGQTRISGEPYLTHVIGVADILVGLKMDHESIAVALLHDTVEDTELTLEEIEEACGSSVAHLVDGVTKMKVMSAYKELQEEEGRKRRESIHAESQRKMLLAMAEDVRVVLIKLADRLYNMRTLKHLRADKQRRIASETMDIYAPLANRLGIWQVKWELEDLSLRYLKPETYKEIAQSLDERRVDRERFIDDVVERLRSELQTADIKGDVKGRPKHIFSIWKKMRRKGLGFHELYDVRAVRILVESVTDCYHVLGIVHTLWSHIPKEFDDYIATPKENQYQSIHTAVVGPMGKTLEVQIRTHDMEKHAELGVAAHWRYKEGGAHDRSFEQKVAWLRQLLEWKDEESDAGDFIDRFKSEAFQDRIYVLSPDGMIVDLPHGATPLDFAYHIHTMVGHRCRGAKVDGRIVPITYNLQSGEGVEILTGKHPAPSRDWLSPHLGYLKSSRARAKVRHWFNEQDQQQNLDDGRTLLERELRRLGCSDLPLERFVEHFHKNGIDELLIDIGRSTISTAQISSAIHHLTEPEPNDEEAQEALLTKHRREGDKGGDISISGVGNLMTSMARCCKPAPGDDIVGYITRGRGVTIHRTDCTNMLNLKDEDQGRVIEVAWAGWERNTYPVDIQIEAIDRPALLKDITTVLANEHANVLAMNTLTDTKKNSALMKLTIEIADTDQLSRVVGRLSQLPNVLEARRSV</sequence>
<evidence type="ECO:0000259" key="11">
    <source>
        <dbReference type="PROSITE" id="PS51831"/>
    </source>
</evidence>
<dbReference type="InterPro" id="IPR004095">
    <property type="entry name" value="TGS"/>
</dbReference>
<feature type="domain" description="TGS" evidence="12">
    <location>
        <begin position="408"/>
        <end position="471"/>
    </location>
</feature>
<dbReference type="SUPFAM" id="SSF109604">
    <property type="entry name" value="HD-domain/PDEase-like"/>
    <property type="match status" value="1"/>
</dbReference>
<dbReference type="InterPro" id="IPR033655">
    <property type="entry name" value="TGS_RelA/SpoT"/>
</dbReference>
<keyword evidence="14" id="KW-1185">Reference proteome</keyword>
<reference evidence="13 14" key="1">
    <citation type="submission" date="2016-11" db="EMBL/GenBank/DDBJ databases">
        <title>Mixed transmission modes and dynamic genome evolution in an obligate animal-bacterial symbiosis.</title>
        <authorList>
            <person name="Russell S.L."/>
            <person name="Corbett-Detig R.B."/>
            <person name="Cavanaugh C.M."/>
        </authorList>
    </citation>
    <scope>NUCLEOTIDE SEQUENCE [LARGE SCALE GENOMIC DNA]</scope>
    <source>
        <strain evidence="13">Sveles-Q1</strain>
    </source>
</reference>
<name>A0A1T2L030_9GAMM</name>
<dbReference type="GO" id="GO:0015970">
    <property type="term" value="P:guanosine tetraphosphate biosynthetic process"/>
    <property type="evidence" value="ECO:0007669"/>
    <property type="project" value="UniProtKB-UniPathway"/>
</dbReference>
<dbReference type="EC" id="3.1.7.2" evidence="4"/>
<dbReference type="RefSeq" id="WP_078485006.1">
    <property type="nucleotide sequence ID" value="NZ_MPRL01000092.1"/>
</dbReference>
<evidence type="ECO:0000256" key="7">
    <source>
        <dbReference type="ARBA" id="ARBA00033308"/>
    </source>
</evidence>
<dbReference type="InterPro" id="IPR043519">
    <property type="entry name" value="NT_sf"/>
</dbReference>
<comment type="pathway">
    <text evidence="3">Purine metabolism; ppGpp biosynthesis; ppGpp from GDP: step 1/1.</text>
</comment>
<dbReference type="SUPFAM" id="SSF81271">
    <property type="entry name" value="TGS-like"/>
    <property type="match status" value="1"/>
</dbReference>
<dbReference type="SUPFAM" id="SSF55021">
    <property type="entry name" value="ACT-like"/>
    <property type="match status" value="1"/>
</dbReference>
<dbReference type="CDD" id="cd00077">
    <property type="entry name" value="HDc"/>
    <property type="match status" value="1"/>
</dbReference>
<comment type="function">
    <text evidence="9">In eubacteria ppGpp (guanosine 3'-diphosphate 5'-diphosphate) is a mediator of the stringent response that coordinates a variety of cellular activities in response to changes in nutritional abundance.</text>
</comment>
<dbReference type="Gene3D" id="3.30.70.260">
    <property type="match status" value="1"/>
</dbReference>
<dbReference type="Pfam" id="PF02824">
    <property type="entry name" value="TGS"/>
    <property type="match status" value="1"/>
</dbReference>
<dbReference type="PANTHER" id="PTHR21262">
    <property type="entry name" value="GUANOSINE-3',5'-BIS DIPHOSPHATE 3'-PYROPHOSPHOHYDROLASE"/>
    <property type="match status" value="1"/>
</dbReference>
<comment type="catalytic activity">
    <reaction evidence="8">
        <text>guanosine 3',5'-bis(diphosphate) + H2O = GDP + diphosphate + H(+)</text>
        <dbReference type="Rhea" id="RHEA:14253"/>
        <dbReference type="ChEBI" id="CHEBI:15377"/>
        <dbReference type="ChEBI" id="CHEBI:15378"/>
        <dbReference type="ChEBI" id="CHEBI:33019"/>
        <dbReference type="ChEBI" id="CHEBI:58189"/>
        <dbReference type="ChEBI" id="CHEBI:77828"/>
        <dbReference type="EC" id="3.1.7.2"/>
    </reaction>
</comment>
<dbReference type="CDD" id="cd05399">
    <property type="entry name" value="NT_Rel-Spo_like"/>
    <property type="match status" value="1"/>
</dbReference>
<evidence type="ECO:0000259" key="10">
    <source>
        <dbReference type="PROSITE" id="PS51671"/>
    </source>
</evidence>
<keyword evidence="2" id="KW-0378">Hydrolase</keyword>
<accession>A0A1T2L030</accession>
<dbReference type="PROSITE" id="PS51880">
    <property type="entry name" value="TGS"/>
    <property type="match status" value="1"/>
</dbReference>
<dbReference type="SMART" id="SM00471">
    <property type="entry name" value="HDc"/>
    <property type="match status" value="1"/>
</dbReference>
<dbReference type="InterPro" id="IPR002912">
    <property type="entry name" value="ACT_dom"/>
</dbReference>
<dbReference type="GO" id="GO:0005886">
    <property type="term" value="C:plasma membrane"/>
    <property type="evidence" value="ECO:0007669"/>
    <property type="project" value="TreeGrafter"/>
</dbReference>
<dbReference type="OrthoDB" id="9805041at2"/>
<dbReference type="NCBIfam" id="TIGR00691">
    <property type="entry name" value="spoT_relA"/>
    <property type="match status" value="1"/>
</dbReference>
<dbReference type="AlphaFoldDB" id="A0A1T2L030"/>
<dbReference type="InterPro" id="IPR012676">
    <property type="entry name" value="TGS-like"/>
</dbReference>
<dbReference type="GO" id="GO:0008728">
    <property type="term" value="F:GTP diphosphokinase activity"/>
    <property type="evidence" value="ECO:0007669"/>
    <property type="project" value="TreeGrafter"/>
</dbReference>
<dbReference type="SUPFAM" id="SSF81301">
    <property type="entry name" value="Nucleotidyltransferase"/>
    <property type="match status" value="1"/>
</dbReference>
<comment type="caution">
    <text evidence="13">The sequence shown here is derived from an EMBL/GenBank/DDBJ whole genome shotgun (WGS) entry which is preliminary data.</text>
</comment>
<organism evidence="13 14">
    <name type="scientific">Solemya pervernicosa gill symbiont</name>
    <dbReference type="NCBI Taxonomy" id="642797"/>
    <lineage>
        <taxon>Bacteria</taxon>
        <taxon>Pseudomonadati</taxon>
        <taxon>Pseudomonadota</taxon>
        <taxon>Gammaproteobacteria</taxon>
        <taxon>sulfur-oxidizing symbionts</taxon>
    </lineage>
</organism>
<evidence type="ECO:0000256" key="1">
    <source>
        <dbReference type="ARBA" id="ARBA00019852"/>
    </source>
</evidence>
<dbReference type="GO" id="GO:0015949">
    <property type="term" value="P:nucleobase-containing small molecule interconversion"/>
    <property type="evidence" value="ECO:0007669"/>
    <property type="project" value="UniProtKB-ARBA"/>
</dbReference>
<dbReference type="CDD" id="cd01668">
    <property type="entry name" value="TGS_RSH"/>
    <property type="match status" value="1"/>
</dbReference>
<dbReference type="PROSITE" id="PS51831">
    <property type="entry name" value="HD"/>
    <property type="match status" value="1"/>
</dbReference>
<dbReference type="FunFam" id="3.30.460.10:FF:000001">
    <property type="entry name" value="GTP pyrophosphokinase RelA"/>
    <property type="match status" value="1"/>
</dbReference>
<dbReference type="GO" id="GO:0016301">
    <property type="term" value="F:kinase activity"/>
    <property type="evidence" value="ECO:0007669"/>
    <property type="project" value="UniProtKB-KW"/>
</dbReference>
<proteinExistence type="inferred from homology"/>
<evidence type="ECO:0000313" key="14">
    <source>
        <dbReference type="Proteomes" id="UP000191110"/>
    </source>
</evidence>
<dbReference type="InterPro" id="IPR045600">
    <property type="entry name" value="RelA/SpoT_AH_RIS"/>
</dbReference>
<keyword evidence="13" id="KW-0418">Kinase</keyword>
<dbReference type="PROSITE" id="PS51671">
    <property type="entry name" value="ACT"/>
    <property type="match status" value="1"/>
</dbReference>
<dbReference type="Gene3D" id="3.10.20.30">
    <property type="match status" value="1"/>
</dbReference>
<feature type="domain" description="HD" evidence="11">
    <location>
        <begin position="60"/>
        <end position="169"/>
    </location>
</feature>
<evidence type="ECO:0000259" key="12">
    <source>
        <dbReference type="PROSITE" id="PS51880"/>
    </source>
</evidence>
<keyword evidence="13" id="KW-0808">Transferase</keyword>
<evidence type="ECO:0000256" key="9">
    <source>
        <dbReference type="RuleBase" id="RU003847"/>
    </source>
</evidence>
<evidence type="ECO:0000313" key="13">
    <source>
        <dbReference type="EMBL" id="OOZ38431.1"/>
    </source>
</evidence>
<dbReference type="InterPro" id="IPR012675">
    <property type="entry name" value="Beta-grasp_dom_sf"/>
</dbReference>
<dbReference type="Gene3D" id="3.30.460.10">
    <property type="entry name" value="Beta Polymerase, domain 2"/>
    <property type="match status" value="1"/>
</dbReference>
<dbReference type="SMART" id="SM00954">
    <property type="entry name" value="RelA_SpoT"/>
    <property type="match status" value="1"/>
</dbReference>
<protein>
    <recommendedName>
        <fullName evidence="1">GTP pyrophosphokinase</fullName>
        <ecNumber evidence="4">3.1.7.2</ecNumber>
    </recommendedName>
    <alternativeName>
        <fullName evidence="6">(p)ppGpp synthase</fullName>
    </alternativeName>
    <alternativeName>
        <fullName evidence="5">ATP:GTP 3'-pyrophosphotransferase</fullName>
    </alternativeName>
    <alternativeName>
        <fullName evidence="7">ppGpp synthase I</fullName>
    </alternativeName>
</protein>
<dbReference type="InterPro" id="IPR007685">
    <property type="entry name" value="RelA_SpoT"/>
</dbReference>
<feature type="domain" description="ACT" evidence="10">
    <location>
        <begin position="667"/>
        <end position="741"/>
    </location>
</feature>
<dbReference type="Gene3D" id="1.10.3210.10">
    <property type="entry name" value="Hypothetical protein af1432"/>
    <property type="match status" value="1"/>
</dbReference>
<dbReference type="InterPro" id="IPR006674">
    <property type="entry name" value="HD_domain"/>
</dbReference>
<evidence type="ECO:0000256" key="6">
    <source>
        <dbReference type="ARBA" id="ARBA00032407"/>
    </source>
</evidence>
<dbReference type="Pfam" id="PF13328">
    <property type="entry name" value="HD_4"/>
    <property type="match status" value="1"/>
</dbReference>
<dbReference type="GO" id="GO:0042594">
    <property type="term" value="P:response to starvation"/>
    <property type="evidence" value="ECO:0007669"/>
    <property type="project" value="TreeGrafter"/>
</dbReference>
<dbReference type="Pfam" id="PF19296">
    <property type="entry name" value="RelA_AH_RIS"/>
    <property type="match status" value="1"/>
</dbReference>
<dbReference type="UniPathway" id="UPA00908">
    <property type="reaction ID" value="UER00886"/>
</dbReference>
<dbReference type="PANTHER" id="PTHR21262:SF31">
    <property type="entry name" value="GTP PYROPHOSPHOKINASE"/>
    <property type="match status" value="1"/>
</dbReference>
<gene>
    <name evidence="13" type="primary">relA</name>
    <name evidence="13" type="ORF">BOW53_15560</name>
</gene>
<dbReference type="InterPro" id="IPR003607">
    <property type="entry name" value="HD/PDEase_dom"/>
</dbReference>
<dbReference type="FunFam" id="3.10.20.30:FF:000002">
    <property type="entry name" value="GTP pyrophosphokinase (RelA/SpoT)"/>
    <property type="match status" value="1"/>
</dbReference>
<dbReference type="EMBL" id="MPRL01000092">
    <property type="protein sequence ID" value="OOZ38431.1"/>
    <property type="molecule type" value="Genomic_DNA"/>
</dbReference>
<dbReference type="NCBIfam" id="NF008124">
    <property type="entry name" value="PRK10872.1"/>
    <property type="match status" value="1"/>
</dbReference>
<evidence type="ECO:0000256" key="5">
    <source>
        <dbReference type="ARBA" id="ARBA00029754"/>
    </source>
</evidence>
<evidence type="ECO:0000256" key="3">
    <source>
        <dbReference type="ARBA" id="ARBA00024329"/>
    </source>
</evidence>
<dbReference type="InterPro" id="IPR004811">
    <property type="entry name" value="RelA/Spo_fam"/>
</dbReference>
<comment type="similarity">
    <text evidence="9">Belongs to the relA/spoT family.</text>
</comment>
<dbReference type="Pfam" id="PF13291">
    <property type="entry name" value="ACT_4"/>
    <property type="match status" value="1"/>
</dbReference>
<dbReference type="FunFam" id="1.10.3210.10:FF:000001">
    <property type="entry name" value="GTP pyrophosphokinase RelA"/>
    <property type="match status" value="1"/>
</dbReference>
<dbReference type="CDD" id="cd04876">
    <property type="entry name" value="ACT_RelA-SpoT"/>
    <property type="match status" value="1"/>
</dbReference>
<dbReference type="Pfam" id="PF04607">
    <property type="entry name" value="RelA_SpoT"/>
    <property type="match status" value="1"/>
</dbReference>
<evidence type="ECO:0000256" key="4">
    <source>
        <dbReference type="ARBA" id="ARBA00024387"/>
    </source>
</evidence>
<evidence type="ECO:0000256" key="8">
    <source>
        <dbReference type="ARBA" id="ARBA00047968"/>
    </source>
</evidence>
<dbReference type="InterPro" id="IPR045865">
    <property type="entry name" value="ACT-like_dom_sf"/>
</dbReference>
<dbReference type="GO" id="GO:0008893">
    <property type="term" value="F:guanosine-3',5'-bis(diphosphate) 3'-diphosphatase activity"/>
    <property type="evidence" value="ECO:0007669"/>
    <property type="project" value="UniProtKB-EC"/>
</dbReference>
<evidence type="ECO:0000256" key="2">
    <source>
        <dbReference type="ARBA" id="ARBA00022801"/>
    </source>
</evidence>
<dbReference type="Proteomes" id="UP000191110">
    <property type="component" value="Unassembled WGS sequence"/>
</dbReference>